<dbReference type="InterPro" id="IPR057912">
    <property type="entry name" value="OB_CYT4_C"/>
</dbReference>
<dbReference type="AlphaFoldDB" id="A0A8H4LHW3"/>
<dbReference type="EMBL" id="JAADYS010000620">
    <property type="protein sequence ID" value="KAF4468402.1"/>
    <property type="molecule type" value="Genomic_DNA"/>
</dbReference>
<feature type="region of interest" description="Disordered" evidence="1">
    <location>
        <begin position="1025"/>
        <end position="1047"/>
    </location>
</feature>
<dbReference type="GO" id="GO:0000932">
    <property type="term" value="C:P-body"/>
    <property type="evidence" value="ECO:0007669"/>
    <property type="project" value="TreeGrafter"/>
</dbReference>
<feature type="domain" description="RNB" evidence="2">
    <location>
        <begin position="525"/>
        <end position="888"/>
    </location>
</feature>
<dbReference type="Pfam" id="PF23214">
    <property type="entry name" value="SH3_CYT4"/>
    <property type="match status" value="1"/>
</dbReference>
<keyword evidence="4" id="KW-1185">Reference proteome</keyword>
<evidence type="ECO:0000259" key="2">
    <source>
        <dbReference type="SMART" id="SM00955"/>
    </source>
</evidence>
<dbReference type="SMART" id="SM00955">
    <property type="entry name" value="RNB"/>
    <property type="match status" value="1"/>
</dbReference>
<name>A0A8H4LHW3_9HYPO</name>
<dbReference type="Pfam" id="PF25522">
    <property type="entry name" value="OB_cyt-4"/>
    <property type="match status" value="1"/>
</dbReference>
<protein>
    <submittedName>
        <fullName evidence="3">Mitochondrial cyt-4</fullName>
    </submittedName>
</protein>
<accession>A0A8H4LHW3</accession>
<dbReference type="GO" id="GO:0000175">
    <property type="term" value="F:3'-5'-RNA exonuclease activity"/>
    <property type="evidence" value="ECO:0007669"/>
    <property type="project" value="TreeGrafter"/>
</dbReference>
<reference evidence="3 4" key="1">
    <citation type="submission" date="2020-01" db="EMBL/GenBank/DDBJ databases">
        <title>Identification and distribution of gene clusters putatively required for synthesis of sphingolipid metabolism inhibitors in phylogenetically diverse species of the filamentous fungus Fusarium.</title>
        <authorList>
            <person name="Kim H.-S."/>
            <person name="Busman M."/>
            <person name="Brown D.W."/>
            <person name="Divon H."/>
            <person name="Uhlig S."/>
            <person name="Proctor R.H."/>
        </authorList>
    </citation>
    <scope>NUCLEOTIDE SEQUENCE [LARGE SCALE GENOMIC DNA]</scope>
    <source>
        <strain evidence="3 4">NRRL 20459</strain>
    </source>
</reference>
<evidence type="ECO:0000256" key="1">
    <source>
        <dbReference type="SAM" id="MobiDB-lite"/>
    </source>
</evidence>
<sequence length="1047" mass="117480">MLRSSSRPYVCLRCFAHSRSGLGSSLPSSVASFNARQKYSTFREEESRPQNVFGLENIPKSAPPAPTLPSPLDKRPVRKRLRDWKAGHDDRVGQLAPDLTFWSKVTNSNTRPQSTGSTEMDHIKSGAAGMAETAEAVNGEDPELSVVGSKARTPGDLVEMRQPGSRTPIFGVYLGYFGSRHHFYTSNGKWVIGLGFSAIFSVSKFVSPHELAPVLAMIPRNATADEFETLRLEDKGPTREAGAELILKMNNFVSDADRAYQASLNSLDRARSLVSDAKRTKYLSLFELADILLPKSFKHGKAFTPAALYAVHSALYRNEFIFRPLSPSPESHRKDHLFEIFPYQDLMMISRVSIMVRDYTSKRSRRQLPPTDDELLFTSCGSFILKAREVVLANRQKRSWTPYGILAPSPGVTLTIADWSRKHMEFIRFLEWWASYDLFEDSSRFHADGSLILRALGLYDDAILDQRTAWTLLQELGMIPPWEIPSRYKVRFPQVKIESGGGLSRPLNTTNLETSIRPDIAAGSRKDWIEDMIFCIDAPSTVLIDDGVSVERTEKSDEFWIHVHTADPASGIVPKSELANFLELIPENIYLPGHFQAMLPSDIGLDQSGDYKSESLVNEYSLAAGRRALTFSAKVNEQGDLLDYKVEPSTLRKVAYLDPKDVSEFCNEPPPPPASNKSLVVGQLPEKANTAPNRPMILAKDLDEKSKEDLLTLYRLAEAIKRKRLQKGAWPSFLPGPSVTVAFEDVPMQQANGTKVLPPDPYISIGYDSFNGASIVSNTMVLAGEIAARWCSDRKIPLPYRRDVHSKSNFTKIFEYATEELYPLLEKGVQPSSDQRQHLSRLTGGVEMSTEPGPYFMLGLDMYAKATSPLRRFSDLIVHWQIHAALAHERRTNRRIDNEVDDLDSILPFTTETLPDTISLLQLREKMARTVSHGTKEWMLMALVRAWKFEGNAPPKMRFTVDSRWRQGILGRLDLFELEAIMTIDGIDGLVLIKNIRVGDQFDVELADINVHSRQIFVKALKYHNHDQDPSKPSQPALSPTAPAPAP</sequence>
<dbReference type="OrthoDB" id="2285229at2759"/>
<evidence type="ECO:0000313" key="4">
    <source>
        <dbReference type="Proteomes" id="UP000554235"/>
    </source>
</evidence>
<dbReference type="GO" id="GO:0003723">
    <property type="term" value="F:RNA binding"/>
    <property type="evidence" value="ECO:0007669"/>
    <property type="project" value="InterPro"/>
</dbReference>
<evidence type="ECO:0000313" key="3">
    <source>
        <dbReference type="EMBL" id="KAF4468402.1"/>
    </source>
</evidence>
<dbReference type="InterPro" id="IPR056624">
    <property type="entry name" value="WH_CYT4"/>
</dbReference>
<dbReference type="InterPro" id="IPR050180">
    <property type="entry name" value="RNR_Ribonuclease"/>
</dbReference>
<proteinExistence type="predicted"/>
<dbReference type="GO" id="GO:0006402">
    <property type="term" value="P:mRNA catabolic process"/>
    <property type="evidence" value="ECO:0007669"/>
    <property type="project" value="TreeGrafter"/>
</dbReference>
<dbReference type="InterPro" id="IPR001900">
    <property type="entry name" value="RNase_II/R"/>
</dbReference>
<feature type="region of interest" description="Disordered" evidence="1">
    <location>
        <begin position="43"/>
        <end position="74"/>
    </location>
</feature>
<dbReference type="SUPFAM" id="SSF50249">
    <property type="entry name" value="Nucleic acid-binding proteins"/>
    <property type="match status" value="1"/>
</dbReference>
<gene>
    <name evidence="3" type="ORF">FALBO_4711</name>
</gene>
<comment type="caution">
    <text evidence="3">The sequence shown here is derived from an EMBL/GenBank/DDBJ whole genome shotgun (WGS) entry which is preliminary data.</text>
</comment>
<dbReference type="Proteomes" id="UP000554235">
    <property type="component" value="Unassembled WGS sequence"/>
</dbReference>
<dbReference type="PANTHER" id="PTHR23355">
    <property type="entry name" value="RIBONUCLEASE"/>
    <property type="match status" value="1"/>
</dbReference>
<dbReference type="Pfam" id="PF00773">
    <property type="entry name" value="RNB"/>
    <property type="match status" value="1"/>
</dbReference>
<dbReference type="PANTHER" id="PTHR23355:SF65">
    <property type="entry name" value="EXORIBONUCLEASE CYT-4, PUTATIVE (AFU_ORTHOLOGUE AFUA_7G01550)-RELATED"/>
    <property type="match status" value="1"/>
</dbReference>
<dbReference type="InterPro" id="IPR012340">
    <property type="entry name" value="NA-bd_OB-fold"/>
</dbReference>
<dbReference type="InterPro" id="IPR056625">
    <property type="entry name" value="SH3_CYT4"/>
</dbReference>
<dbReference type="Pfam" id="PF23216">
    <property type="entry name" value="WHD_CYT4"/>
    <property type="match status" value="1"/>
</dbReference>
<organism evidence="3 4">
    <name type="scientific">Fusarium albosuccineum</name>
    <dbReference type="NCBI Taxonomy" id="1237068"/>
    <lineage>
        <taxon>Eukaryota</taxon>
        <taxon>Fungi</taxon>
        <taxon>Dikarya</taxon>
        <taxon>Ascomycota</taxon>
        <taxon>Pezizomycotina</taxon>
        <taxon>Sordariomycetes</taxon>
        <taxon>Hypocreomycetidae</taxon>
        <taxon>Hypocreales</taxon>
        <taxon>Nectriaceae</taxon>
        <taxon>Fusarium</taxon>
        <taxon>Fusarium decemcellulare species complex</taxon>
    </lineage>
</organism>